<feature type="transmembrane region" description="Helical" evidence="5">
    <location>
        <begin position="12"/>
        <end position="30"/>
    </location>
</feature>
<dbReference type="Proteomes" id="UP000244856">
    <property type="component" value="Unassembled WGS sequence"/>
</dbReference>
<evidence type="ECO:0000256" key="2">
    <source>
        <dbReference type="ARBA" id="ARBA00022692"/>
    </source>
</evidence>
<evidence type="ECO:0000256" key="5">
    <source>
        <dbReference type="SAM" id="Phobius"/>
    </source>
</evidence>
<comment type="caution">
    <text evidence="7">The sequence shown here is derived from an EMBL/GenBank/DDBJ whole genome shotgun (WGS) entry which is preliminary data.</text>
</comment>
<dbReference type="InterPro" id="IPR007016">
    <property type="entry name" value="O-antigen_ligase-rel_domated"/>
</dbReference>
<feature type="transmembrane region" description="Helical" evidence="5">
    <location>
        <begin position="62"/>
        <end position="82"/>
    </location>
</feature>
<feature type="transmembrane region" description="Helical" evidence="5">
    <location>
        <begin position="127"/>
        <end position="145"/>
    </location>
</feature>
<feature type="transmembrane region" description="Helical" evidence="5">
    <location>
        <begin position="94"/>
        <end position="115"/>
    </location>
</feature>
<name>A0AA45C2I2_CROSK</name>
<evidence type="ECO:0000313" key="7">
    <source>
        <dbReference type="EMBL" id="PUW06161.1"/>
    </source>
</evidence>
<feature type="transmembrane region" description="Helical" evidence="5">
    <location>
        <begin position="36"/>
        <end position="55"/>
    </location>
</feature>
<dbReference type="AlphaFoldDB" id="A0AA45C2I2"/>
<organism evidence="7 8">
    <name type="scientific">Cronobacter sakazakii</name>
    <name type="common">Enterobacter sakazakii</name>
    <dbReference type="NCBI Taxonomy" id="28141"/>
    <lineage>
        <taxon>Bacteria</taxon>
        <taxon>Pseudomonadati</taxon>
        <taxon>Pseudomonadota</taxon>
        <taxon>Gammaproteobacteria</taxon>
        <taxon>Enterobacterales</taxon>
        <taxon>Enterobacteriaceae</taxon>
        <taxon>Cronobacter</taxon>
    </lineage>
</organism>
<dbReference type="Pfam" id="PF04932">
    <property type="entry name" value="Wzy_C"/>
    <property type="match status" value="1"/>
</dbReference>
<proteinExistence type="predicted"/>
<feature type="domain" description="O-antigen ligase-related" evidence="6">
    <location>
        <begin position="199"/>
        <end position="353"/>
    </location>
</feature>
<feature type="transmembrane region" description="Helical" evidence="5">
    <location>
        <begin position="236"/>
        <end position="255"/>
    </location>
</feature>
<sequence length="419" mass="46857">MITSRFEKLHLGLMQLLFGLCAIAFGYVVVSPNFAAKIFSVAGAVALIVFIIDIKNFKKNDAFWLCAVLLAIGICDLVWYRIFKVDHSPAINSYRAYLEVGKICVAGAFCIYVFVNNRSLHIGNNKIHALLALLLQIMMVVYVGYQAIFLGTGRVALSLAGGADATGAAYTIAFLSFYIVSVLQHTQHKCKESLILGHFVVTFLMLVATGTRAAIIAYPLIFFVLLTIKLYKEKHIPWKGVIVFIFALIVGIFMMKEDIAKRYNDFNRDIAAYDKNITLTSVGARLAMWQTGMEAAKNNFLWQSTDQRNEIIKAVVKKDPGLRGALLFMKGHLHNEVVETLSLKGPSGLLLYFAFIVSLFFYAFRKLNSIILCAFLASIIMFGISGVMFYSKTTPIAWMLTLTMSIVFLEQNRHQDVVK</sequence>
<keyword evidence="2 5" id="KW-0812">Transmembrane</keyword>
<evidence type="ECO:0000256" key="1">
    <source>
        <dbReference type="ARBA" id="ARBA00004141"/>
    </source>
</evidence>
<evidence type="ECO:0000256" key="3">
    <source>
        <dbReference type="ARBA" id="ARBA00022989"/>
    </source>
</evidence>
<comment type="subcellular location">
    <subcellularLocation>
        <location evidence="1">Membrane</location>
        <topology evidence="1">Multi-pass membrane protein</topology>
    </subcellularLocation>
</comment>
<feature type="transmembrane region" description="Helical" evidence="5">
    <location>
        <begin position="370"/>
        <end position="390"/>
    </location>
</feature>
<evidence type="ECO:0000259" key="6">
    <source>
        <dbReference type="Pfam" id="PF04932"/>
    </source>
</evidence>
<keyword evidence="4 5" id="KW-0472">Membrane</keyword>
<evidence type="ECO:0000256" key="4">
    <source>
        <dbReference type="ARBA" id="ARBA00023136"/>
    </source>
</evidence>
<dbReference type="GO" id="GO:0016020">
    <property type="term" value="C:membrane"/>
    <property type="evidence" value="ECO:0007669"/>
    <property type="project" value="UniProtKB-SubCell"/>
</dbReference>
<evidence type="ECO:0000313" key="8">
    <source>
        <dbReference type="Proteomes" id="UP000244856"/>
    </source>
</evidence>
<dbReference type="PANTHER" id="PTHR37422:SF17">
    <property type="entry name" value="O-ANTIGEN LIGASE"/>
    <property type="match status" value="1"/>
</dbReference>
<feature type="transmembrane region" description="Helical" evidence="5">
    <location>
        <begin position="165"/>
        <end position="183"/>
    </location>
</feature>
<protein>
    <submittedName>
        <fullName evidence="7">Polymerase</fullName>
    </submittedName>
</protein>
<feature type="transmembrane region" description="Helical" evidence="5">
    <location>
        <begin position="349"/>
        <end position="364"/>
    </location>
</feature>
<feature type="transmembrane region" description="Helical" evidence="5">
    <location>
        <begin position="195"/>
        <end position="224"/>
    </location>
</feature>
<dbReference type="EMBL" id="NCTU01000003">
    <property type="protein sequence ID" value="PUW06161.1"/>
    <property type="molecule type" value="Genomic_DNA"/>
</dbReference>
<dbReference type="InterPro" id="IPR051533">
    <property type="entry name" value="WaaL-like"/>
</dbReference>
<keyword evidence="3 5" id="KW-1133">Transmembrane helix</keyword>
<reference evidence="7 8" key="1">
    <citation type="submission" date="2017-04" db="EMBL/GenBank/DDBJ databases">
        <title>Cronobacter sakazakii, ST83 Lineage Isolates.</title>
        <authorList>
            <person name="Chase H."/>
            <person name="Tall B."/>
            <person name="Gopinath G."/>
            <person name="Lehner A."/>
        </authorList>
    </citation>
    <scope>NUCLEOTIDE SEQUENCE [LARGE SCALE GENOMIC DNA]</scope>
    <source>
        <strain evidence="7 8">MOD1_Comp15</strain>
    </source>
</reference>
<dbReference type="PANTHER" id="PTHR37422">
    <property type="entry name" value="TEICHURONIC ACID BIOSYNTHESIS PROTEIN TUAE"/>
    <property type="match status" value="1"/>
</dbReference>
<gene>
    <name evidence="7" type="ORF">B7T07_05810</name>
</gene>
<accession>A0AA45C2I2</accession>
<dbReference type="RefSeq" id="WP_080321423.1">
    <property type="nucleotide sequence ID" value="NZ_CP078110.1"/>
</dbReference>